<dbReference type="PROSITE" id="PS51677">
    <property type="entry name" value="NODB"/>
    <property type="match status" value="1"/>
</dbReference>
<evidence type="ECO:0000256" key="1">
    <source>
        <dbReference type="SAM" id="MobiDB-lite"/>
    </source>
</evidence>
<comment type="caution">
    <text evidence="4">The sequence shown here is derived from an EMBL/GenBank/DDBJ whole genome shotgun (WGS) entry which is preliminary data.</text>
</comment>
<dbReference type="Pfam" id="PF01522">
    <property type="entry name" value="Polysacc_deac_1"/>
    <property type="match status" value="1"/>
</dbReference>
<dbReference type="RefSeq" id="WP_197005884.1">
    <property type="nucleotide sequence ID" value="NZ_BONS01000012.1"/>
</dbReference>
<name>A0A8J7GEL4_9ACTN</name>
<proteinExistence type="predicted"/>
<dbReference type="InterPro" id="IPR002509">
    <property type="entry name" value="NODB_dom"/>
</dbReference>
<dbReference type="GO" id="GO:0016810">
    <property type="term" value="F:hydrolase activity, acting on carbon-nitrogen (but not peptide) bonds"/>
    <property type="evidence" value="ECO:0007669"/>
    <property type="project" value="InterPro"/>
</dbReference>
<keyword evidence="2" id="KW-0732">Signal</keyword>
<evidence type="ECO:0000313" key="5">
    <source>
        <dbReference type="Proteomes" id="UP000622552"/>
    </source>
</evidence>
<dbReference type="Gene3D" id="3.20.20.370">
    <property type="entry name" value="Glycoside hydrolase/deacetylase"/>
    <property type="match status" value="1"/>
</dbReference>
<dbReference type="InterPro" id="IPR050248">
    <property type="entry name" value="Polysacc_deacetylase_ArnD"/>
</dbReference>
<dbReference type="PROSITE" id="PS51257">
    <property type="entry name" value="PROKAR_LIPOPROTEIN"/>
    <property type="match status" value="1"/>
</dbReference>
<reference evidence="4" key="1">
    <citation type="submission" date="2020-11" db="EMBL/GenBank/DDBJ databases">
        <title>Sequencing the genomes of 1000 actinobacteria strains.</title>
        <authorList>
            <person name="Klenk H.-P."/>
        </authorList>
    </citation>
    <scope>NUCLEOTIDE SEQUENCE</scope>
    <source>
        <strain evidence="4">DSM 45356</strain>
    </source>
</reference>
<dbReference type="Proteomes" id="UP000622552">
    <property type="component" value="Unassembled WGS sequence"/>
</dbReference>
<accession>A0A8J7GEL4</accession>
<sequence>MRLPRPRRRLLATLLVLPTFAILAGCGPTPTHWSAPVSSPSASPSPVASASPSPTGSPNPFDGKTPKFDPAPPPVPISLAGGPTAPLLDHIPTTQKVAFLTIDDGWIKKPEAIALLKASGVPVSLFLLSPAAKENPAYFKELVANGAVIEAHTINHLSMPTLGYDRQKQEICGGADELTKLFGTRPTLFRPPFGDYNQNTLRAAHDCGMKAVLYWKQTVDKGKVRYQGEWGKMQPGDIVLMHFRDAYADDFTAALNAMKANGLTPALLENYIP</sequence>
<dbReference type="SUPFAM" id="SSF88713">
    <property type="entry name" value="Glycoside hydrolase/deacetylase"/>
    <property type="match status" value="1"/>
</dbReference>
<dbReference type="EMBL" id="JADOUF010000001">
    <property type="protein sequence ID" value="MBG6139203.1"/>
    <property type="molecule type" value="Genomic_DNA"/>
</dbReference>
<keyword evidence="5" id="KW-1185">Reference proteome</keyword>
<dbReference type="CDD" id="cd10917">
    <property type="entry name" value="CE4_NodB_like_6s_7s"/>
    <property type="match status" value="1"/>
</dbReference>
<dbReference type="PANTHER" id="PTHR10587">
    <property type="entry name" value="GLYCOSYL TRANSFERASE-RELATED"/>
    <property type="match status" value="1"/>
</dbReference>
<dbReference type="AlphaFoldDB" id="A0A8J7GEL4"/>
<evidence type="ECO:0000313" key="4">
    <source>
        <dbReference type="EMBL" id="MBG6139203.1"/>
    </source>
</evidence>
<protein>
    <submittedName>
        <fullName evidence="4">Peptidoglycan/xylan/chitin deacetylase (PgdA/CDA1 family)</fullName>
    </submittedName>
</protein>
<feature type="region of interest" description="Disordered" evidence="1">
    <location>
        <begin position="33"/>
        <end position="76"/>
    </location>
</feature>
<dbReference type="GO" id="GO:0005975">
    <property type="term" value="P:carbohydrate metabolic process"/>
    <property type="evidence" value="ECO:0007669"/>
    <property type="project" value="InterPro"/>
</dbReference>
<feature type="compositionally biased region" description="Low complexity" evidence="1">
    <location>
        <begin position="34"/>
        <end position="54"/>
    </location>
</feature>
<evidence type="ECO:0000259" key="3">
    <source>
        <dbReference type="PROSITE" id="PS51677"/>
    </source>
</evidence>
<feature type="domain" description="NodB homology" evidence="3">
    <location>
        <begin position="96"/>
        <end position="266"/>
    </location>
</feature>
<dbReference type="PANTHER" id="PTHR10587:SF134">
    <property type="entry name" value="SECRETED PROTEIN"/>
    <property type="match status" value="1"/>
</dbReference>
<organism evidence="4 5">
    <name type="scientific">Longispora fulva</name>
    <dbReference type="NCBI Taxonomy" id="619741"/>
    <lineage>
        <taxon>Bacteria</taxon>
        <taxon>Bacillati</taxon>
        <taxon>Actinomycetota</taxon>
        <taxon>Actinomycetes</taxon>
        <taxon>Micromonosporales</taxon>
        <taxon>Micromonosporaceae</taxon>
        <taxon>Longispora</taxon>
    </lineage>
</organism>
<evidence type="ECO:0000256" key="2">
    <source>
        <dbReference type="SAM" id="SignalP"/>
    </source>
</evidence>
<feature type="signal peptide" evidence="2">
    <location>
        <begin position="1"/>
        <end position="24"/>
    </location>
</feature>
<gene>
    <name evidence="4" type="ORF">IW245_005397</name>
</gene>
<dbReference type="InterPro" id="IPR011330">
    <property type="entry name" value="Glyco_hydro/deAcase_b/a-brl"/>
</dbReference>
<feature type="chain" id="PRO_5038350415" evidence="2">
    <location>
        <begin position="25"/>
        <end position="273"/>
    </location>
</feature>